<dbReference type="InterPro" id="IPR018392">
    <property type="entry name" value="LysM"/>
</dbReference>
<sequence>MGNKKVYLGVTASAFIASAFFAAQDADAASYKVKAGDSLWAIAQKYHTTVSHLKSVNQLSSDIIYPKQIIYTDKKTSSTAKPNNTANKASGKTNKSTYTVKSGDTLSGIALKHSISLSNLMKWNNLNTTLIYPGDVLVVSQSSAKQPTTTNKSSNSGKQVKGAKVYTVKSGDTLSGIALTYNVTVNDLKKWNNLKSSLIYVGQKLNINGGHAPSASNSSAGTKTSPSSSTPYNVNKLIRTAKAQVGVNYAWGGSTPSGFDCSGFIYYVYNKAGYSIGRLSSSGYYNRSYMVTNPQVGDLVFFEGTYRSGISHLGVYLGGGSFIHAGSDGVEISNLSNSYWKKHFDSYKRFY</sequence>
<feature type="region of interest" description="Disordered" evidence="7">
    <location>
        <begin position="212"/>
        <end position="231"/>
    </location>
</feature>
<feature type="compositionally biased region" description="Low complexity" evidence="7">
    <location>
        <begin position="216"/>
        <end position="230"/>
    </location>
</feature>
<dbReference type="EMBL" id="JAROCA020000001">
    <property type="protein sequence ID" value="MDY0404932.1"/>
    <property type="molecule type" value="Genomic_DNA"/>
</dbReference>
<dbReference type="SMART" id="SM00257">
    <property type="entry name" value="LysM"/>
    <property type="match status" value="3"/>
</dbReference>
<evidence type="ECO:0000256" key="7">
    <source>
        <dbReference type="SAM" id="MobiDB-lite"/>
    </source>
</evidence>
<feature type="chain" id="PRO_5045572361" evidence="8">
    <location>
        <begin position="23"/>
        <end position="351"/>
    </location>
</feature>
<evidence type="ECO:0000256" key="6">
    <source>
        <dbReference type="ARBA" id="ARBA00022807"/>
    </source>
</evidence>
<dbReference type="InterPro" id="IPR036779">
    <property type="entry name" value="LysM_dom_sf"/>
</dbReference>
<comment type="caution">
    <text evidence="11">The sequence shown here is derived from an EMBL/GenBank/DDBJ whole genome shotgun (WGS) entry which is preliminary data.</text>
</comment>
<dbReference type="PROSITE" id="PS51935">
    <property type="entry name" value="NLPC_P60"/>
    <property type="match status" value="1"/>
</dbReference>
<evidence type="ECO:0000256" key="2">
    <source>
        <dbReference type="ARBA" id="ARBA00022670"/>
    </source>
</evidence>
<evidence type="ECO:0000256" key="1">
    <source>
        <dbReference type="ARBA" id="ARBA00007074"/>
    </source>
</evidence>
<feature type="domain" description="LysM" evidence="9">
    <location>
        <begin position="96"/>
        <end position="139"/>
    </location>
</feature>
<accession>A0ABU5CF22</accession>
<dbReference type="InterPro" id="IPR000064">
    <property type="entry name" value="NLP_P60_dom"/>
</dbReference>
<evidence type="ECO:0000313" key="11">
    <source>
        <dbReference type="EMBL" id="MDY0404932.1"/>
    </source>
</evidence>
<reference evidence="11 12" key="1">
    <citation type="submission" date="2023-10" db="EMBL/GenBank/DDBJ databases">
        <title>179-bfca-hs.</title>
        <authorList>
            <person name="Miliotis G."/>
            <person name="Sengupta P."/>
            <person name="Hameed A."/>
            <person name="Chuvochina M."/>
            <person name="Mcdonagh F."/>
            <person name="Simpson A.C."/>
            <person name="Singh N.K."/>
            <person name="Rekha P.D."/>
            <person name="Raman K."/>
            <person name="Hugenholtz P."/>
            <person name="Venkateswaran K."/>
        </authorList>
    </citation>
    <scope>NUCLEOTIDE SEQUENCE [LARGE SCALE GENOMIC DNA]</scope>
    <source>
        <strain evidence="11 12">179-BFC-A-HS</strain>
    </source>
</reference>
<dbReference type="PANTHER" id="PTHR47053">
    <property type="entry name" value="MUREIN DD-ENDOPEPTIDASE MEPH-RELATED"/>
    <property type="match status" value="1"/>
</dbReference>
<dbReference type="Gene3D" id="3.10.350.10">
    <property type="entry name" value="LysM domain"/>
    <property type="match status" value="3"/>
</dbReference>
<evidence type="ECO:0000256" key="3">
    <source>
        <dbReference type="ARBA" id="ARBA00022729"/>
    </source>
</evidence>
<dbReference type="PANTHER" id="PTHR47053:SF1">
    <property type="entry name" value="MUREIN DD-ENDOPEPTIDASE MEPH-RELATED"/>
    <property type="match status" value="1"/>
</dbReference>
<feature type="domain" description="LysM" evidence="9">
    <location>
        <begin position="164"/>
        <end position="207"/>
    </location>
</feature>
<dbReference type="CDD" id="cd00118">
    <property type="entry name" value="LysM"/>
    <property type="match status" value="3"/>
</dbReference>
<gene>
    <name evidence="11" type="ORF">P5G51_005540</name>
</gene>
<keyword evidence="5" id="KW-0378">Hydrolase</keyword>
<dbReference type="InterPro" id="IPR051202">
    <property type="entry name" value="Peptidase_C40"/>
</dbReference>
<dbReference type="Gene3D" id="3.90.1720.10">
    <property type="entry name" value="endopeptidase domain like (from Nostoc punctiforme)"/>
    <property type="match status" value="1"/>
</dbReference>
<evidence type="ECO:0000256" key="8">
    <source>
        <dbReference type="SAM" id="SignalP"/>
    </source>
</evidence>
<keyword evidence="3 8" id="KW-0732">Signal</keyword>
<dbReference type="Pfam" id="PF00877">
    <property type="entry name" value="NLPC_P60"/>
    <property type="match status" value="1"/>
</dbReference>
<evidence type="ECO:0000256" key="4">
    <source>
        <dbReference type="ARBA" id="ARBA00022737"/>
    </source>
</evidence>
<name>A0ABU5CF22_9BACI</name>
<dbReference type="Proteomes" id="UP001228376">
    <property type="component" value="Unassembled WGS sequence"/>
</dbReference>
<dbReference type="Pfam" id="PF01476">
    <property type="entry name" value="LysM"/>
    <property type="match status" value="3"/>
</dbReference>
<feature type="signal peptide" evidence="8">
    <location>
        <begin position="1"/>
        <end position="22"/>
    </location>
</feature>
<dbReference type="PROSITE" id="PS51782">
    <property type="entry name" value="LYSM"/>
    <property type="match status" value="3"/>
</dbReference>
<evidence type="ECO:0000259" key="9">
    <source>
        <dbReference type="PROSITE" id="PS51782"/>
    </source>
</evidence>
<dbReference type="SUPFAM" id="SSF54001">
    <property type="entry name" value="Cysteine proteinases"/>
    <property type="match status" value="1"/>
</dbReference>
<organism evidence="11 12">
    <name type="scientific">Tigheibacillus jepli</name>
    <dbReference type="NCBI Taxonomy" id="3035914"/>
    <lineage>
        <taxon>Bacteria</taxon>
        <taxon>Bacillati</taxon>
        <taxon>Bacillota</taxon>
        <taxon>Bacilli</taxon>
        <taxon>Bacillales</taxon>
        <taxon>Bacillaceae</taxon>
        <taxon>Tigheibacillus</taxon>
    </lineage>
</organism>
<feature type="domain" description="NlpC/P60" evidence="10">
    <location>
        <begin position="231"/>
        <end position="351"/>
    </location>
</feature>
<keyword evidence="2" id="KW-0645">Protease</keyword>
<protein>
    <submittedName>
        <fullName evidence="11">LysM peptidoglycan-binding domain-containing protein</fullName>
    </submittedName>
</protein>
<evidence type="ECO:0000256" key="5">
    <source>
        <dbReference type="ARBA" id="ARBA00022801"/>
    </source>
</evidence>
<evidence type="ECO:0000313" key="12">
    <source>
        <dbReference type="Proteomes" id="UP001228376"/>
    </source>
</evidence>
<evidence type="ECO:0000259" key="10">
    <source>
        <dbReference type="PROSITE" id="PS51935"/>
    </source>
</evidence>
<dbReference type="InterPro" id="IPR038765">
    <property type="entry name" value="Papain-like_cys_pep_sf"/>
</dbReference>
<keyword evidence="6" id="KW-0788">Thiol protease</keyword>
<proteinExistence type="inferred from homology"/>
<dbReference type="RefSeq" id="WP_306068149.1">
    <property type="nucleotide sequence ID" value="NZ_JAROCA020000001.1"/>
</dbReference>
<keyword evidence="12" id="KW-1185">Reference proteome</keyword>
<keyword evidence="4" id="KW-0677">Repeat</keyword>
<feature type="domain" description="LysM" evidence="9">
    <location>
        <begin position="29"/>
        <end position="72"/>
    </location>
</feature>
<dbReference type="SUPFAM" id="SSF54106">
    <property type="entry name" value="LysM domain"/>
    <property type="match status" value="3"/>
</dbReference>
<comment type="similarity">
    <text evidence="1">Belongs to the peptidase C40 family.</text>
</comment>